<accession>A0A1X6PIV6</accession>
<evidence type="ECO:0000313" key="4">
    <source>
        <dbReference type="Proteomes" id="UP000218209"/>
    </source>
</evidence>
<dbReference type="OrthoDB" id="422574at2759"/>
<dbReference type="InterPro" id="IPR004045">
    <property type="entry name" value="Glutathione_S-Trfase_N"/>
</dbReference>
<dbReference type="PANTHER" id="PTHR45288:SF1">
    <property type="entry name" value="THIOREDOXIN FAMILY PROTEIN"/>
    <property type="match status" value="1"/>
</dbReference>
<dbReference type="Proteomes" id="UP000218209">
    <property type="component" value="Unassembled WGS sequence"/>
</dbReference>
<keyword evidence="4" id="KW-1185">Reference proteome</keyword>
<dbReference type="PANTHER" id="PTHR45288">
    <property type="entry name" value="THIOREDOXIN FAMILY PROTEIN"/>
    <property type="match status" value="1"/>
</dbReference>
<gene>
    <name evidence="3" type="ORF">BU14_0032s0067</name>
</gene>
<dbReference type="SFLD" id="SFLDG01202">
    <property type="entry name" value="SUF2.2"/>
    <property type="match status" value="1"/>
</dbReference>
<evidence type="ECO:0000259" key="2">
    <source>
        <dbReference type="PROSITE" id="PS50404"/>
    </source>
</evidence>
<dbReference type="InterPro" id="IPR036249">
    <property type="entry name" value="Thioredoxin-like_sf"/>
</dbReference>
<dbReference type="GO" id="GO:0009507">
    <property type="term" value="C:chloroplast"/>
    <property type="evidence" value="ECO:0007669"/>
    <property type="project" value="TreeGrafter"/>
</dbReference>
<evidence type="ECO:0000313" key="3">
    <source>
        <dbReference type="EMBL" id="OSX80809.1"/>
    </source>
</evidence>
<proteinExistence type="predicted"/>
<dbReference type="CDD" id="cd03041">
    <property type="entry name" value="GST_N_2GST_N"/>
    <property type="match status" value="1"/>
</dbReference>
<dbReference type="PROSITE" id="PS51354">
    <property type="entry name" value="GLUTAREDOXIN_2"/>
    <property type="match status" value="1"/>
</dbReference>
<feature type="compositionally biased region" description="Low complexity" evidence="1">
    <location>
        <begin position="319"/>
        <end position="337"/>
    </location>
</feature>
<protein>
    <recommendedName>
        <fullName evidence="2">GST N-terminal domain-containing protein</fullName>
    </recommendedName>
</protein>
<dbReference type="EMBL" id="KV918768">
    <property type="protein sequence ID" value="OSX80809.1"/>
    <property type="molecule type" value="Genomic_DNA"/>
</dbReference>
<dbReference type="Gene3D" id="3.40.30.10">
    <property type="entry name" value="Glutaredoxin"/>
    <property type="match status" value="2"/>
</dbReference>
<feature type="domain" description="GST N-terminal" evidence="2">
    <location>
        <begin position="108"/>
        <end position="190"/>
    </location>
</feature>
<name>A0A1X6PIV6_PORUM</name>
<evidence type="ECO:0000256" key="1">
    <source>
        <dbReference type="SAM" id="MobiDB-lite"/>
    </source>
</evidence>
<dbReference type="SUPFAM" id="SSF52833">
    <property type="entry name" value="Thioredoxin-like"/>
    <property type="match status" value="2"/>
</dbReference>
<dbReference type="AlphaFoldDB" id="A0A1X6PIV6"/>
<dbReference type="SFLD" id="SFLDS00019">
    <property type="entry name" value="Glutathione_Transferase_(cytos"/>
    <property type="match status" value="1"/>
</dbReference>
<feature type="domain" description="GST N-terminal" evidence="2">
    <location>
        <begin position="229"/>
        <end position="310"/>
    </location>
</feature>
<dbReference type="PROSITE" id="PS00195">
    <property type="entry name" value="GLUTAREDOXIN_1"/>
    <property type="match status" value="1"/>
</dbReference>
<feature type="region of interest" description="Disordered" evidence="1">
    <location>
        <begin position="31"/>
        <end position="52"/>
    </location>
</feature>
<organism evidence="3 4">
    <name type="scientific">Porphyra umbilicalis</name>
    <name type="common">Purple laver</name>
    <name type="synonym">Red alga</name>
    <dbReference type="NCBI Taxonomy" id="2786"/>
    <lineage>
        <taxon>Eukaryota</taxon>
        <taxon>Rhodophyta</taxon>
        <taxon>Bangiophyceae</taxon>
        <taxon>Bangiales</taxon>
        <taxon>Bangiaceae</taxon>
        <taxon>Porphyra</taxon>
    </lineage>
</organism>
<dbReference type="SFLD" id="SFLDG01181">
    <property type="entry name" value="SUF2"/>
    <property type="match status" value="1"/>
</dbReference>
<dbReference type="InterPro" id="IPR040079">
    <property type="entry name" value="Glutathione_S-Trfase"/>
</dbReference>
<dbReference type="Pfam" id="PF13417">
    <property type="entry name" value="GST_N_3"/>
    <property type="match status" value="2"/>
</dbReference>
<reference evidence="3 4" key="1">
    <citation type="submission" date="2017-03" db="EMBL/GenBank/DDBJ databases">
        <title>WGS assembly of Porphyra umbilicalis.</title>
        <authorList>
            <person name="Brawley S.H."/>
            <person name="Blouin N.A."/>
            <person name="Ficko-Blean E."/>
            <person name="Wheeler G.L."/>
            <person name="Lohr M."/>
            <person name="Goodson H.V."/>
            <person name="Jenkins J.W."/>
            <person name="Blaby-Haas C.E."/>
            <person name="Helliwell K.E."/>
            <person name="Chan C."/>
            <person name="Marriage T."/>
            <person name="Bhattacharya D."/>
            <person name="Klein A.S."/>
            <person name="Badis Y."/>
            <person name="Brodie J."/>
            <person name="Cao Y."/>
            <person name="Collen J."/>
            <person name="Dittami S.M."/>
            <person name="Gachon C.M."/>
            <person name="Green B.R."/>
            <person name="Karpowicz S."/>
            <person name="Kim J.W."/>
            <person name="Kudahl U."/>
            <person name="Lin S."/>
            <person name="Michel G."/>
            <person name="Mittag M."/>
            <person name="Olson B.J."/>
            <person name="Pangilinan J."/>
            <person name="Peng Y."/>
            <person name="Qiu H."/>
            <person name="Shu S."/>
            <person name="Singer J.T."/>
            <person name="Smith A.G."/>
            <person name="Sprecher B.N."/>
            <person name="Wagner V."/>
            <person name="Wang W."/>
            <person name="Wang Z.-Y."/>
            <person name="Yan J."/>
            <person name="Yarish C."/>
            <person name="Zoeuner-Riek S."/>
            <person name="Zhuang Y."/>
            <person name="Zou Y."/>
            <person name="Lindquist E.A."/>
            <person name="Grimwood J."/>
            <person name="Barry K."/>
            <person name="Rokhsar D.S."/>
            <person name="Schmutz J."/>
            <person name="Stiller J.W."/>
            <person name="Grossman A.R."/>
            <person name="Prochnik S.E."/>
        </authorList>
    </citation>
    <scope>NUCLEOTIDE SEQUENCE [LARGE SCALE GENOMIC DNA]</scope>
    <source>
        <strain evidence="3">4086291</strain>
    </source>
</reference>
<sequence>MAFVAPTPVLTRLPLAPRLSLAGRPALRRAAGAGARMSSAPPPPPTPDAPTPRLFYVRPDNALNVLGGALGLAVRGASGTLVAGYKPSVVDGQFTESSSVLPATRPAKPLVVYEFTACPFCRKVREALTIVDVDVIVKPTPKGETTHRAYVADVGGKAMFPYLEDPNTGWAGYESDEIIKYLFETYADGAVPLSLSLGQLTTLTAGAASAFRGMRGGSATEGRLPPGPELIELWAYEASPFCKVVSERLCELGLPHLLHTCARGSVKRAELKELTGRFQVPYLVDPNTGVAMFESASIVDYLTDTYGPGGAGGGGSLTAAPMARSAAAAGRRSWPPP</sequence>
<dbReference type="PROSITE" id="PS50404">
    <property type="entry name" value="GST_NTER"/>
    <property type="match status" value="2"/>
</dbReference>
<feature type="compositionally biased region" description="Pro residues" evidence="1">
    <location>
        <begin position="40"/>
        <end position="50"/>
    </location>
</feature>
<feature type="region of interest" description="Disordered" evidence="1">
    <location>
        <begin position="315"/>
        <end position="337"/>
    </location>
</feature>
<dbReference type="InterPro" id="IPR011767">
    <property type="entry name" value="GLR_AS"/>
</dbReference>